<dbReference type="InterPro" id="IPR001229">
    <property type="entry name" value="Jacalin-like_lectin_dom"/>
</dbReference>
<dbReference type="Gene3D" id="1.25.40.10">
    <property type="entry name" value="Tetratricopeptide repeat domain"/>
    <property type="match status" value="5"/>
</dbReference>
<feature type="repeat" description="PPR" evidence="6">
    <location>
        <begin position="150"/>
        <end position="184"/>
    </location>
</feature>
<dbReference type="Pfam" id="PF13041">
    <property type="entry name" value="PPR_2"/>
    <property type="match status" value="4"/>
</dbReference>
<proteinExistence type="inferred from homology"/>
<feature type="repeat" description="PPR" evidence="6">
    <location>
        <begin position="594"/>
        <end position="628"/>
    </location>
</feature>
<dbReference type="Gene3D" id="2.100.10.30">
    <property type="entry name" value="Jacalin-like lectin domain"/>
    <property type="match status" value="3"/>
</dbReference>
<comment type="similarity">
    <text evidence="2">Belongs to the PPR family. PCMP-H subfamily.</text>
</comment>
<feature type="domain" description="Jacalin-type lectin" evidence="7">
    <location>
        <begin position="1160"/>
        <end position="1302"/>
    </location>
</feature>
<feature type="domain" description="Jacalin-type lectin" evidence="7">
    <location>
        <begin position="1342"/>
        <end position="1486"/>
    </location>
</feature>
<feature type="repeat" description="PPR" evidence="6">
    <location>
        <begin position="251"/>
        <end position="285"/>
    </location>
</feature>
<comment type="similarity">
    <text evidence="1">Belongs to the jacalin lectin family.</text>
</comment>
<name>A0A444YAU8_ARAHY</name>
<evidence type="ECO:0000313" key="9">
    <source>
        <dbReference type="Proteomes" id="UP000289738"/>
    </source>
</evidence>
<dbReference type="InterPro" id="IPR033734">
    <property type="entry name" value="Jacalin-like_lectin_dom_plant"/>
</dbReference>
<keyword evidence="3" id="KW-0430">Lectin</keyword>
<feature type="repeat" description="PPR" evidence="6">
    <location>
        <begin position="119"/>
        <end position="149"/>
    </location>
</feature>
<dbReference type="FunFam" id="1.25.40.10:FF:000090">
    <property type="entry name" value="Pentatricopeptide repeat-containing protein, chloroplastic"/>
    <property type="match status" value="1"/>
</dbReference>
<evidence type="ECO:0000256" key="2">
    <source>
        <dbReference type="ARBA" id="ARBA00006643"/>
    </source>
</evidence>
<organism evidence="8 9">
    <name type="scientific">Arachis hypogaea</name>
    <name type="common">Peanut</name>
    <dbReference type="NCBI Taxonomy" id="3818"/>
    <lineage>
        <taxon>Eukaryota</taxon>
        <taxon>Viridiplantae</taxon>
        <taxon>Streptophyta</taxon>
        <taxon>Embryophyta</taxon>
        <taxon>Tracheophyta</taxon>
        <taxon>Spermatophyta</taxon>
        <taxon>Magnoliopsida</taxon>
        <taxon>eudicotyledons</taxon>
        <taxon>Gunneridae</taxon>
        <taxon>Pentapetalae</taxon>
        <taxon>rosids</taxon>
        <taxon>fabids</taxon>
        <taxon>Fabales</taxon>
        <taxon>Fabaceae</taxon>
        <taxon>Papilionoideae</taxon>
        <taxon>50 kb inversion clade</taxon>
        <taxon>dalbergioids sensu lato</taxon>
        <taxon>Dalbergieae</taxon>
        <taxon>Pterocarpus clade</taxon>
        <taxon>Arachis</taxon>
    </lineage>
</organism>
<dbReference type="Pfam" id="PF14432">
    <property type="entry name" value="DYW_deaminase"/>
    <property type="match status" value="1"/>
</dbReference>
<dbReference type="STRING" id="3818.A0A444YAU8"/>
<feature type="repeat" description="PPR" evidence="6">
    <location>
        <begin position="286"/>
        <end position="320"/>
    </location>
</feature>
<protein>
    <recommendedName>
        <fullName evidence="5">Mannose/glucose-specific lectin</fullName>
    </recommendedName>
</protein>
<keyword evidence="4" id="KW-0677">Repeat</keyword>
<feature type="domain" description="Jacalin-type lectin" evidence="7">
    <location>
        <begin position="900"/>
        <end position="1042"/>
    </location>
</feature>
<feature type="repeat" description="PPR" evidence="6">
    <location>
        <begin position="321"/>
        <end position="355"/>
    </location>
</feature>
<dbReference type="Pfam" id="PF01419">
    <property type="entry name" value="Jacalin"/>
    <property type="match status" value="3"/>
</dbReference>
<dbReference type="Proteomes" id="UP000289738">
    <property type="component" value="Chromosome B07"/>
</dbReference>
<dbReference type="GO" id="GO:0003723">
    <property type="term" value="F:RNA binding"/>
    <property type="evidence" value="ECO:0007669"/>
    <property type="project" value="InterPro"/>
</dbReference>
<dbReference type="PROSITE" id="PS51375">
    <property type="entry name" value="PPR"/>
    <property type="match status" value="10"/>
</dbReference>
<evidence type="ECO:0000256" key="1">
    <source>
        <dbReference type="ARBA" id="ARBA00006568"/>
    </source>
</evidence>
<feature type="repeat" description="PPR" evidence="6">
    <location>
        <begin position="391"/>
        <end position="421"/>
    </location>
</feature>
<dbReference type="PANTHER" id="PTHR47926">
    <property type="entry name" value="PENTATRICOPEPTIDE REPEAT-CONTAINING PROTEIN"/>
    <property type="match status" value="1"/>
</dbReference>
<dbReference type="InterPro" id="IPR032867">
    <property type="entry name" value="DYW_dom"/>
</dbReference>
<evidence type="ECO:0000256" key="5">
    <source>
        <dbReference type="ARBA" id="ARBA00074236"/>
    </source>
</evidence>
<dbReference type="PROSITE" id="PS51752">
    <property type="entry name" value="JACALIN_LECTIN"/>
    <property type="match status" value="3"/>
</dbReference>
<dbReference type="GO" id="GO:0008270">
    <property type="term" value="F:zinc ion binding"/>
    <property type="evidence" value="ECO:0007669"/>
    <property type="project" value="InterPro"/>
</dbReference>
<reference evidence="8 9" key="1">
    <citation type="submission" date="2019-01" db="EMBL/GenBank/DDBJ databases">
        <title>Sequencing of cultivated peanut Arachis hypogaea provides insights into genome evolution and oil improvement.</title>
        <authorList>
            <person name="Chen X."/>
        </authorList>
    </citation>
    <scope>NUCLEOTIDE SEQUENCE [LARGE SCALE GENOMIC DNA]</scope>
    <source>
        <strain evidence="9">cv. Fuhuasheng</strain>
        <tissue evidence="8">Leaves</tissue>
    </source>
</reference>
<evidence type="ECO:0000256" key="6">
    <source>
        <dbReference type="PROSITE-ProRule" id="PRU00708"/>
    </source>
</evidence>
<dbReference type="InterPro" id="IPR002885">
    <property type="entry name" value="PPR_rpt"/>
</dbReference>
<dbReference type="GO" id="GO:0005537">
    <property type="term" value="F:D-mannose binding"/>
    <property type="evidence" value="ECO:0007669"/>
    <property type="project" value="UniProtKB-ARBA"/>
</dbReference>
<dbReference type="InterPro" id="IPR011990">
    <property type="entry name" value="TPR-like_helical_dom_sf"/>
</dbReference>
<evidence type="ECO:0000256" key="3">
    <source>
        <dbReference type="ARBA" id="ARBA00022734"/>
    </source>
</evidence>
<keyword evidence="9" id="KW-1185">Reference proteome</keyword>
<evidence type="ECO:0000256" key="4">
    <source>
        <dbReference type="ARBA" id="ARBA00022737"/>
    </source>
</evidence>
<dbReference type="FunFam" id="1.25.40.10:FF:000381">
    <property type="entry name" value="Pentatricopeptide repeat-containing protein"/>
    <property type="match status" value="1"/>
</dbReference>
<dbReference type="InterPro" id="IPR046960">
    <property type="entry name" value="PPR_At4g14850-like_plant"/>
</dbReference>
<evidence type="ECO:0000313" key="8">
    <source>
        <dbReference type="EMBL" id="RYQ99071.1"/>
    </source>
</evidence>
<dbReference type="InterPro" id="IPR036404">
    <property type="entry name" value="Jacalin-like_lectin_dom_sf"/>
</dbReference>
<dbReference type="GO" id="GO:0005536">
    <property type="term" value="F:D-glucose binding"/>
    <property type="evidence" value="ECO:0007669"/>
    <property type="project" value="UniProtKB-ARBA"/>
</dbReference>
<dbReference type="NCBIfam" id="TIGR00756">
    <property type="entry name" value="PPR"/>
    <property type="match status" value="9"/>
</dbReference>
<dbReference type="SUPFAM" id="SSF51101">
    <property type="entry name" value="Mannose-binding lectins"/>
    <property type="match status" value="3"/>
</dbReference>
<dbReference type="SMART" id="SM00915">
    <property type="entry name" value="Jacalin"/>
    <property type="match status" value="3"/>
</dbReference>
<dbReference type="EMBL" id="SDMP01000017">
    <property type="protein sequence ID" value="RYQ99071.1"/>
    <property type="molecule type" value="Genomic_DNA"/>
</dbReference>
<accession>A0A444YAU8</accession>
<gene>
    <name evidence="8" type="ORF">Ahy_B07g086928</name>
</gene>
<dbReference type="CDD" id="cd09612">
    <property type="entry name" value="Jacalin"/>
    <property type="match status" value="3"/>
</dbReference>
<dbReference type="GO" id="GO:0009451">
    <property type="term" value="P:RNA modification"/>
    <property type="evidence" value="ECO:0007669"/>
    <property type="project" value="InterPro"/>
</dbReference>
<evidence type="ECO:0000259" key="7">
    <source>
        <dbReference type="PROSITE" id="PS51752"/>
    </source>
</evidence>
<sequence>MERNLIIIPNRPSPPLSLPSYHYSATQFEFHRKTRFHASSNLVSVTKDSHLKSIEAQLNRLCINGPLTDAVAILDSLARQGSKVRPITYVNLLQSCIDRDCIWVGRELHARIGIVTNLDPFVETKLVSMYAKCGFLEEARKVFDEMRERNLFTWSAMIGACLRECDWEEVVGLFYDMLQDGFLPDEFLIPKILQACGKCRDFETVRLIHSIVIRHGMQCALRVSNSILAVYAKCGEMSYAKKFFESLDERNSVTWNAIITGCCQNGEIEQARKYFNAMQEEGVEPCLLTWNIMIASYIQLGHCDIARDLMRRMETFGISPDVYTWTSMISGFTQKGFIHQAFDILREMLLSGVEPNGITIASAVSACASVKSLYAGSEIHSLAMKLGLGDDLVVGNSLIDMYSKCGNLEAAQRVFDMMFERDVYSWNSIIGGYCQAGFCGKAHDLFMKMQESDSPPNVVTWNIMITGYMQNDDEDRALDLLQRIEKDGKVKRNAASWNAIISGYLQKGLLDKGLQIFRQMQAYHTSPNTVSMLSILPACANLVAANKVKEIHCCAVRRNFISEAYVSNIFIDTYAKSGNMMYARKIFDGLSSKDIISWNTLIAGYVLHGQSEFALDLYGKMRREGLEPSRGTFASIILAYSDVGMLDEGKHTFSSISEEYQIRPSLEHYYAMVYLLGRSGKLAEALEFIENMPIEPTSTIWAALFAASRCHRNFGLAILAGERMLELEPGNNLTQLLLSQAYYLCGKSWEAPKLTRLEKEKAVKIPLGQCWIERKNMVHTFVVGYQSKTYLDKLRSWLKRVAVNVNASISGNLPSIEEEDEEHGSIVHSEKLAFAFALLDSHHEGPQVLRIVKNLRMCRECHDTAKNLSLAYGCEIYLSDSNCLHHFKGLLNFDDSVKKPASHGPWGGSGGSHWDDGVYSGVRQLVIAHGTGIDSIQIEYDKNGSSIWSQKHGGSGGHKTDRVKLDYPDEFLTSVHGYYGSLNQWGPNFVRSLSFVSNKKTYGPFGVEQGTHFSVSASGTKIVGFHGKCDWYLDAIGVYMKPLKQPKPSKLLVQPQNQIASTNNFGGFSVIQGSVGETYDIVLAVRQKDNFGMLQPNNVPRKISHIKESKYTEHKEKVQEPESQTNNVPGKISHIKESNNIEHKEKTAQLEKLLPKVAGVVKYKACGGTGGILFDDGCYTGIRQINLSRNVGIVWIRVLYDYEGESIWGYKQGGTGGFKTDKIVFDFPYEVLTHISGYYGPMMYMGPIVIKSLTFHTSKRKYGPFGDEQGTYFTTKEKEGKVLGIHGRKGLFLDAIGVHVAEGKVIVPAATPPREITATKLMLAKSGAAEEVSCGVIKEPAPCGPGPWGGDGGRPWDDGVFSAIKQIYLTKDKEGICSIQIEYDRNKQSVWSVKHGGNGGDTMHRIKLEYPHEVLSCISGYYGSIIKDEKHIIIKSLTFTTSRGQYGPYGEEVGKFFTSTTTEGKVVGLHGRSSFYLDAIGVHMQHWLGHQKASRPSLFKLF</sequence>
<comment type="caution">
    <text evidence="8">The sequence shown here is derived from an EMBL/GenBank/DDBJ whole genome shotgun (WGS) entry which is preliminary data.</text>
</comment>
<feature type="repeat" description="PPR" evidence="6">
    <location>
        <begin position="457"/>
        <end position="491"/>
    </location>
</feature>
<feature type="repeat" description="PPR" evidence="6">
    <location>
        <begin position="422"/>
        <end position="456"/>
    </location>
</feature>
<feature type="repeat" description="PPR" evidence="6">
    <location>
        <begin position="493"/>
        <end position="527"/>
    </location>
</feature>
<dbReference type="FunFam" id="2.100.10.30:FF:000001">
    <property type="entry name" value="Jacalin-related lectin 33"/>
    <property type="match status" value="2"/>
</dbReference>
<dbReference type="Pfam" id="PF01535">
    <property type="entry name" value="PPR"/>
    <property type="match status" value="4"/>
</dbReference>
<dbReference type="FunFam" id="1.25.40.10:FF:000380">
    <property type="entry name" value="Pentatricopeptide repeat-containing protein, chloroplastic"/>
    <property type="match status" value="1"/>
</dbReference>